<dbReference type="VEuPathDB" id="VectorBase:LOC119168179"/>
<accession>A0A9J6CU33</accession>
<protein>
    <submittedName>
        <fullName evidence="2">Uncharacterized protein</fullName>
    </submittedName>
</protein>
<gene>
    <name evidence="2" type="ORF">HPB51_029458</name>
</gene>
<reference evidence="2" key="1">
    <citation type="journal article" date="2020" name="Cell">
        <title>Large-Scale Comparative Analyses of Tick Genomes Elucidate Their Genetic Diversity and Vector Capacities.</title>
        <authorList>
            <consortium name="Tick Genome and Microbiome Consortium (TIGMIC)"/>
            <person name="Jia N."/>
            <person name="Wang J."/>
            <person name="Shi W."/>
            <person name="Du L."/>
            <person name="Sun Y."/>
            <person name="Zhan W."/>
            <person name="Jiang J.F."/>
            <person name="Wang Q."/>
            <person name="Zhang B."/>
            <person name="Ji P."/>
            <person name="Bell-Sakyi L."/>
            <person name="Cui X.M."/>
            <person name="Yuan T.T."/>
            <person name="Jiang B.G."/>
            <person name="Yang W.F."/>
            <person name="Lam T.T."/>
            <person name="Chang Q.C."/>
            <person name="Ding S.J."/>
            <person name="Wang X.J."/>
            <person name="Zhu J.G."/>
            <person name="Ruan X.D."/>
            <person name="Zhao L."/>
            <person name="Wei J.T."/>
            <person name="Ye R.Z."/>
            <person name="Que T.C."/>
            <person name="Du C.H."/>
            <person name="Zhou Y.H."/>
            <person name="Cheng J.X."/>
            <person name="Dai P.F."/>
            <person name="Guo W.B."/>
            <person name="Han X.H."/>
            <person name="Huang E.J."/>
            <person name="Li L.F."/>
            <person name="Wei W."/>
            <person name="Gao Y.C."/>
            <person name="Liu J.Z."/>
            <person name="Shao H.Z."/>
            <person name="Wang X."/>
            <person name="Wang C.C."/>
            <person name="Yang T.C."/>
            <person name="Huo Q.B."/>
            <person name="Li W."/>
            <person name="Chen H.Y."/>
            <person name="Chen S.E."/>
            <person name="Zhou L.G."/>
            <person name="Ni X.B."/>
            <person name="Tian J.H."/>
            <person name="Sheng Y."/>
            <person name="Liu T."/>
            <person name="Pan Y.S."/>
            <person name="Xia L.Y."/>
            <person name="Li J."/>
            <person name="Zhao F."/>
            <person name="Cao W.C."/>
        </authorList>
    </citation>
    <scope>NUCLEOTIDE SEQUENCE</scope>
    <source>
        <strain evidence="2">Rmic-2018</strain>
    </source>
</reference>
<dbReference type="Proteomes" id="UP000821866">
    <property type="component" value="Unassembled WGS sequence"/>
</dbReference>
<evidence type="ECO:0000313" key="3">
    <source>
        <dbReference type="Proteomes" id="UP000821866"/>
    </source>
</evidence>
<dbReference type="EMBL" id="JABSTU010006811">
    <property type="protein sequence ID" value="KAH7932225.1"/>
    <property type="molecule type" value="Genomic_DNA"/>
</dbReference>
<proteinExistence type="predicted"/>
<feature type="compositionally biased region" description="Basic residues" evidence="1">
    <location>
        <begin position="105"/>
        <end position="118"/>
    </location>
</feature>
<feature type="compositionally biased region" description="Low complexity" evidence="1">
    <location>
        <begin position="59"/>
        <end position="78"/>
    </location>
</feature>
<dbReference type="AlphaFoldDB" id="A0A9J6CU33"/>
<name>A0A9J6CU33_RHIMP</name>
<organism evidence="2 3">
    <name type="scientific">Rhipicephalus microplus</name>
    <name type="common">Cattle tick</name>
    <name type="synonym">Boophilus microplus</name>
    <dbReference type="NCBI Taxonomy" id="6941"/>
    <lineage>
        <taxon>Eukaryota</taxon>
        <taxon>Metazoa</taxon>
        <taxon>Ecdysozoa</taxon>
        <taxon>Arthropoda</taxon>
        <taxon>Chelicerata</taxon>
        <taxon>Arachnida</taxon>
        <taxon>Acari</taxon>
        <taxon>Parasitiformes</taxon>
        <taxon>Ixodida</taxon>
        <taxon>Ixodoidea</taxon>
        <taxon>Ixodidae</taxon>
        <taxon>Rhipicephalinae</taxon>
        <taxon>Rhipicephalus</taxon>
        <taxon>Boophilus</taxon>
    </lineage>
</organism>
<reference evidence="2" key="2">
    <citation type="submission" date="2021-09" db="EMBL/GenBank/DDBJ databases">
        <authorList>
            <person name="Jia N."/>
            <person name="Wang J."/>
            <person name="Shi W."/>
            <person name="Du L."/>
            <person name="Sun Y."/>
            <person name="Zhan W."/>
            <person name="Jiang J."/>
            <person name="Wang Q."/>
            <person name="Zhang B."/>
            <person name="Ji P."/>
            <person name="Sakyi L.B."/>
            <person name="Cui X."/>
            <person name="Yuan T."/>
            <person name="Jiang B."/>
            <person name="Yang W."/>
            <person name="Lam T.T.-Y."/>
            <person name="Chang Q."/>
            <person name="Ding S."/>
            <person name="Wang X."/>
            <person name="Zhu J."/>
            <person name="Ruan X."/>
            <person name="Zhao L."/>
            <person name="Wei J."/>
            <person name="Que T."/>
            <person name="Du C."/>
            <person name="Cheng J."/>
            <person name="Dai P."/>
            <person name="Han X."/>
            <person name="Huang E."/>
            <person name="Gao Y."/>
            <person name="Liu J."/>
            <person name="Shao H."/>
            <person name="Ye R."/>
            <person name="Li L."/>
            <person name="Wei W."/>
            <person name="Wang X."/>
            <person name="Wang C."/>
            <person name="Huo Q."/>
            <person name="Li W."/>
            <person name="Guo W."/>
            <person name="Chen H."/>
            <person name="Chen S."/>
            <person name="Zhou L."/>
            <person name="Zhou L."/>
            <person name="Ni X."/>
            <person name="Tian J."/>
            <person name="Zhou Y."/>
            <person name="Sheng Y."/>
            <person name="Liu T."/>
            <person name="Pan Y."/>
            <person name="Xia L."/>
            <person name="Li J."/>
            <person name="Zhao F."/>
            <person name="Cao W."/>
        </authorList>
    </citation>
    <scope>NUCLEOTIDE SEQUENCE</scope>
    <source>
        <strain evidence="2">Rmic-2018</strain>
        <tissue evidence="2">Larvae</tissue>
    </source>
</reference>
<evidence type="ECO:0000313" key="2">
    <source>
        <dbReference type="EMBL" id="KAH7932225.1"/>
    </source>
</evidence>
<feature type="region of interest" description="Disordered" evidence="1">
    <location>
        <begin position="33"/>
        <end position="118"/>
    </location>
</feature>
<keyword evidence="3" id="KW-1185">Reference proteome</keyword>
<evidence type="ECO:0000256" key="1">
    <source>
        <dbReference type="SAM" id="MobiDB-lite"/>
    </source>
</evidence>
<feature type="compositionally biased region" description="Pro residues" evidence="1">
    <location>
        <begin position="89"/>
        <end position="103"/>
    </location>
</feature>
<sequence>MPFCAGQPVWLRSFHSRPKWLPGVVTSIQGARMATVSTPNGEQRRHANQLRLRTPKDSNTTQPGGATTSTTTANETSPVPAGLADPTPAGSPPSSQPEAPPPLRRSNRLRRPPQKFNW</sequence>
<comment type="caution">
    <text evidence="2">The sequence shown here is derived from an EMBL/GenBank/DDBJ whole genome shotgun (WGS) entry which is preliminary data.</text>
</comment>